<dbReference type="Gene3D" id="3.20.20.150">
    <property type="entry name" value="Divalent-metal-dependent TIM barrel enzymes"/>
    <property type="match status" value="1"/>
</dbReference>
<dbReference type="GO" id="GO:0016853">
    <property type="term" value="F:isomerase activity"/>
    <property type="evidence" value="ECO:0007669"/>
    <property type="project" value="UniProtKB-KW"/>
</dbReference>
<gene>
    <name evidence="2" type="ORF">ACFOUT_09115</name>
</gene>
<dbReference type="Proteomes" id="UP001595814">
    <property type="component" value="Unassembled WGS sequence"/>
</dbReference>
<proteinExistence type="predicted"/>
<keyword evidence="3" id="KW-1185">Reference proteome</keyword>
<evidence type="ECO:0000313" key="3">
    <source>
        <dbReference type="Proteomes" id="UP001595814"/>
    </source>
</evidence>
<sequence length="119" mass="13762">MNQINKELDIKGSYQNHFGKHVGAPIWDSYELLKDLTSEHLGMQYDIRHAVAEAGGSWELGLHLIKDHINTIVIKDFKWGQKNGKWKPINTPLGEGMGDFKRYFSLLKNMVLMYLFHCT</sequence>
<accession>A0ABV8JTA0</accession>
<dbReference type="InterPro" id="IPR036237">
    <property type="entry name" value="Xyl_isomerase-like_sf"/>
</dbReference>
<comment type="caution">
    <text evidence="2">The sequence shown here is derived from an EMBL/GenBank/DDBJ whole genome shotgun (WGS) entry which is preliminary data.</text>
</comment>
<name>A0ABV8JTA0_9FLAO</name>
<feature type="domain" description="Xylose isomerase-like TIM barrel" evidence="1">
    <location>
        <begin position="9"/>
        <end position="110"/>
    </location>
</feature>
<protein>
    <submittedName>
        <fullName evidence="2">Sugar phosphate isomerase/epimerase family protein</fullName>
    </submittedName>
</protein>
<dbReference type="EMBL" id="JBHSAW010000004">
    <property type="protein sequence ID" value="MFC4096034.1"/>
    <property type="molecule type" value="Genomic_DNA"/>
</dbReference>
<reference evidence="3" key="1">
    <citation type="journal article" date="2019" name="Int. J. Syst. Evol. Microbiol.">
        <title>The Global Catalogue of Microorganisms (GCM) 10K type strain sequencing project: providing services to taxonomists for standard genome sequencing and annotation.</title>
        <authorList>
            <consortium name="The Broad Institute Genomics Platform"/>
            <consortium name="The Broad Institute Genome Sequencing Center for Infectious Disease"/>
            <person name="Wu L."/>
            <person name="Ma J."/>
        </authorList>
    </citation>
    <scope>NUCLEOTIDE SEQUENCE [LARGE SCALE GENOMIC DNA]</scope>
    <source>
        <strain evidence="3">CECT 7477</strain>
    </source>
</reference>
<dbReference type="SUPFAM" id="SSF51658">
    <property type="entry name" value="Xylose isomerase-like"/>
    <property type="match status" value="1"/>
</dbReference>
<dbReference type="RefSeq" id="WP_192460344.1">
    <property type="nucleotide sequence ID" value="NZ_JACYFJ010000001.1"/>
</dbReference>
<evidence type="ECO:0000259" key="1">
    <source>
        <dbReference type="Pfam" id="PF01261"/>
    </source>
</evidence>
<evidence type="ECO:0000313" key="2">
    <source>
        <dbReference type="EMBL" id="MFC4096034.1"/>
    </source>
</evidence>
<organism evidence="2 3">
    <name type="scientific">Euzebyella saccharophila</name>
    <dbReference type="NCBI Taxonomy" id="679664"/>
    <lineage>
        <taxon>Bacteria</taxon>
        <taxon>Pseudomonadati</taxon>
        <taxon>Bacteroidota</taxon>
        <taxon>Flavobacteriia</taxon>
        <taxon>Flavobacteriales</taxon>
        <taxon>Flavobacteriaceae</taxon>
        <taxon>Euzebyella</taxon>
    </lineage>
</organism>
<keyword evidence="2" id="KW-0413">Isomerase</keyword>
<dbReference type="Pfam" id="PF01261">
    <property type="entry name" value="AP_endonuc_2"/>
    <property type="match status" value="1"/>
</dbReference>
<dbReference type="InterPro" id="IPR013022">
    <property type="entry name" value="Xyl_isomerase-like_TIM-brl"/>
</dbReference>